<dbReference type="RefSeq" id="XP_032150119.1">
    <property type="nucleotide sequence ID" value="XM_032294228.1"/>
</dbReference>
<dbReference type="GeneID" id="116562075"/>
<accession>A0A6J3J7K3</accession>
<organism evidence="2 3">
    <name type="scientific">Sapajus apella</name>
    <name type="common">Brown-capped capuchin</name>
    <name type="synonym">Cebus apella</name>
    <dbReference type="NCBI Taxonomy" id="9515"/>
    <lineage>
        <taxon>Eukaryota</taxon>
        <taxon>Metazoa</taxon>
        <taxon>Chordata</taxon>
        <taxon>Craniata</taxon>
        <taxon>Vertebrata</taxon>
        <taxon>Euteleostomi</taxon>
        <taxon>Mammalia</taxon>
        <taxon>Eutheria</taxon>
        <taxon>Euarchontoglires</taxon>
        <taxon>Primates</taxon>
        <taxon>Haplorrhini</taxon>
        <taxon>Platyrrhini</taxon>
        <taxon>Cebidae</taxon>
        <taxon>Cebinae</taxon>
        <taxon>Sapajus</taxon>
    </lineage>
</organism>
<feature type="region of interest" description="Disordered" evidence="1">
    <location>
        <begin position="1"/>
        <end position="20"/>
    </location>
</feature>
<evidence type="ECO:0000256" key="1">
    <source>
        <dbReference type="SAM" id="MobiDB-lite"/>
    </source>
</evidence>
<keyword evidence="2" id="KW-1185">Reference proteome</keyword>
<proteinExistence type="predicted"/>
<evidence type="ECO:0000313" key="2">
    <source>
        <dbReference type="Proteomes" id="UP000504640"/>
    </source>
</evidence>
<name>A0A6J3J7K3_SAPAP</name>
<dbReference type="AlphaFoldDB" id="A0A6J3J7K3"/>
<sequence>MHPPEGARRRGWAGRAGGAPRAPVCLHLTVPRDHTKMVADVETGTRPSSYGHGRDAERCVEDYWQLAPPPAWRRDVSGMTPRVEKLPSLLRSGRGQLLSCTEQFRSPGSLSPGLRP</sequence>
<reference evidence="3" key="1">
    <citation type="submission" date="2025-08" db="UniProtKB">
        <authorList>
            <consortium name="RefSeq"/>
        </authorList>
    </citation>
    <scope>IDENTIFICATION</scope>
    <source>
        <tissue evidence="3">Blood</tissue>
    </source>
</reference>
<gene>
    <name evidence="3" type="primary">LOC116562075</name>
</gene>
<dbReference type="Proteomes" id="UP000504640">
    <property type="component" value="Unplaced"/>
</dbReference>
<evidence type="ECO:0000313" key="3">
    <source>
        <dbReference type="RefSeq" id="XP_032150119.1"/>
    </source>
</evidence>
<protein>
    <submittedName>
        <fullName evidence="3">Uncharacterized protein LOC116562075 isoform X2</fullName>
    </submittedName>
</protein>